<proteinExistence type="predicted"/>
<name>A0AAE1QW84_9SOLA</name>
<dbReference type="Gene3D" id="3.40.50.1110">
    <property type="entry name" value="SGNH hydrolase"/>
    <property type="match status" value="1"/>
</dbReference>
<dbReference type="InterPro" id="IPR036514">
    <property type="entry name" value="SGNH_hydro_sf"/>
</dbReference>
<organism evidence="1 2">
    <name type="scientific">Anisodus tanguticus</name>
    <dbReference type="NCBI Taxonomy" id="243964"/>
    <lineage>
        <taxon>Eukaryota</taxon>
        <taxon>Viridiplantae</taxon>
        <taxon>Streptophyta</taxon>
        <taxon>Embryophyta</taxon>
        <taxon>Tracheophyta</taxon>
        <taxon>Spermatophyta</taxon>
        <taxon>Magnoliopsida</taxon>
        <taxon>eudicotyledons</taxon>
        <taxon>Gunneridae</taxon>
        <taxon>Pentapetalae</taxon>
        <taxon>asterids</taxon>
        <taxon>lamiids</taxon>
        <taxon>Solanales</taxon>
        <taxon>Solanaceae</taxon>
        <taxon>Solanoideae</taxon>
        <taxon>Hyoscyameae</taxon>
        <taxon>Anisodus</taxon>
    </lineage>
</organism>
<dbReference type="Proteomes" id="UP001291623">
    <property type="component" value="Unassembled WGS sequence"/>
</dbReference>
<keyword evidence="2" id="KW-1185">Reference proteome</keyword>
<gene>
    <name evidence="1" type="ORF">RND71_041710</name>
</gene>
<accession>A0AAE1QW84</accession>
<evidence type="ECO:0000313" key="1">
    <source>
        <dbReference type="EMBL" id="KAK4340248.1"/>
    </source>
</evidence>
<dbReference type="AlphaFoldDB" id="A0AAE1QW84"/>
<dbReference type="EMBL" id="JAVYJV010000023">
    <property type="protein sequence ID" value="KAK4340248.1"/>
    <property type="molecule type" value="Genomic_DNA"/>
</dbReference>
<evidence type="ECO:0000313" key="2">
    <source>
        <dbReference type="Proteomes" id="UP001291623"/>
    </source>
</evidence>
<sequence length="134" mass="15431">MKLEFYQWAAFLITTKHSWLFLRNTRFLGFKQNTFMKACCGSGDGPFNFDVQKKCGEEGAATCSDRASYIHWDGFRPAPESLENLINTLFSKKGFVFPKLKFGEETTTAVERHHFRIHGGVRDMSSVIRHLLFV</sequence>
<reference evidence="1" key="1">
    <citation type="submission" date="2023-12" db="EMBL/GenBank/DDBJ databases">
        <title>Genome assembly of Anisodus tanguticus.</title>
        <authorList>
            <person name="Wang Y.-J."/>
        </authorList>
    </citation>
    <scope>NUCLEOTIDE SEQUENCE</scope>
    <source>
        <strain evidence="1">KB-2021</strain>
        <tissue evidence="1">Leaf</tissue>
    </source>
</reference>
<protein>
    <submittedName>
        <fullName evidence="1">Uncharacterized protein</fullName>
    </submittedName>
</protein>
<comment type="caution">
    <text evidence="1">The sequence shown here is derived from an EMBL/GenBank/DDBJ whole genome shotgun (WGS) entry which is preliminary data.</text>
</comment>